<evidence type="ECO:0000313" key="3">
    <source>
        <dbReference type="Proteomes" id="UP000625711"/>
    </source>
</evidence>
<dbReference type="AlphaFoldDB" id="A0A834HL09"/>
<dbReference type="Proteomes" id="UP000625711">
    <property type="component" value="Unassembled WGS sequence"/>
</dbReference>
<evidence type="ECO:0000313" key="2">
    <source>
        <dbReference type="EMBL" id="KAF7263484.1"/>
    </source>
</evidence>
<evidence type="ECO:0000256" key="1">
    <source>
        <dbReference type="SAM" id="MobiDB-lite"/>
    </source>
</evidence>
<feature type="region of interest" description="Disordered" evidence="1">
    <location>
        <begin position="77"/>
        <end position="118"/>
    </location>
</feature>
<feature type="non-terminal residue" evidence="2">
    <location>
        <position position="1"/>
    </location>
</feature>
<proteinExistence type="predicted"/>
<feature type="compositionally biased region" description="Basic and acidic residues" evidence="1">
    <location>
        <begin position="14"/>
        <end position="27"/>
    </location>
</feature>
<reference evidence="2" key="1">
    <citation type="submission" date="2020-08" db="EMBL/GenBank/DDBJ databases">
        <title>Genome sequencing and assembly of the red palm weevil Rhynchophorus ferrugineus.</title>
        <authorList>
            <person name="Dias G.B."/>
            <person name="Bergman C.M."/>
            <person name="Manee M."/>
        </authorList>
    </citation>
    <scope>NUCLEOTIDE SEQUENCE</scope>
    <source>
        <strain evidence="2">AA-2017</strain>
        <tissue evidence="2">Whole larva</tissue>
    </source>
</reference>
<dbReference type="OrthoDB" id="6777079at2759"/>
<accession>A0A834HL09</accession>
<feature type="compositionally biased region" description="Basic and acidic residues" evidence="1">
    <location>
        <begin position="100"/>
        <end position="116"/>
    </location>
</feature>
<dbReference type="EMBL" id="JAACXV010021255">
    <property type="protein sequence ID" value="KAF7263484.1"/>
    <property type="molecule type" value="Genomic_DNA"/>
</dbReference>
<protein>
    <submittedName>
        <fullName evidence="2">Uncharacterized protein</fullName>
    </submittedName>
</protein>
<sequence length="158" mass="18444">AAAHQINTPQRSLETSRENSYERDDGTGQHYLGAQQSMTVHQHRLSPGSHRRNLQPSQQRYSPNNIEEYKSYTSADHNSTLYSENSLDSDPLFYNSRPRTKPDILSRRRKYQRESEESQDMWVSCESSYYNQSMDNMDAGYPMEQDYYAPQSQSASRK</sequence>
<feature type="compositionally biased region" description="Polar residues" evidence="1">
    <location>
        <begin position="54"/>
        <end position="64"/>
    </location>
</feature>
<feature type="region of interest" description="Disordered" evidence="1">
    <location>
        <begin position="135"/>
        <end position="158"/>
    </location>
</feature>
<gene>
    <name evidence="2" type="ORF">GWI33_002223</name>
</gene>
<feature type="region of interest" description="Disordered" evidence="1">
    <location>
        <begin position="1"/>
        <end position="64"/>
    </location>
</feature>
<feature type="non-terminal residue" evidence="2">
    <location>
        <position position="158"/>
    </location>
</feature>
<keyword evidence="3" id="KW-1185">Reference proteome</keyword>
<comment type="caution">
    <text evidence="2">The sequence shown here is derived from an EMBL/GenBank/DDBJ whole genome shotgun (WGS) entry which is preliminary data.</text>
</comment>
<feature type="compositionally biased region" description="Polar residues" evidence="1">
    <location>
        <begin position="1"/>
        <end position="13"/>
    </location>
</feature>
<feature type="compositionally biased region" description="Polar residues" evidence="1">
    <location>
        <begin position="77"/>
        <end position="88"/>
    </location>
</feature>
<feature type="compositionally biased region" description="Basic residues" evidence="1">
    <location>
        <begin position="41"/>
        <end position="53"/>
    </location>
</feature>
<name>A0A834HL09_RHYFE</name>
<organism evidence="2 3">
    <name type="scientific">Rhynchophorus ferrugineus</name>
    <name type="common">Red palm weevil</name>
    <name type="synonym">Curculio ferrugineus</name>
    <dbReference type="NCBI Taxonomy" id="354439"/>
    <lineage>
        <taxon>Eukaryota</taxon>
        <taxon>Metazoa</taxon>
        <taxon>Ecdysozoa</taxon>
        <taxon>Arthropoda</taxon>
        <taxon>Hexapoda</taxon>
        <taxon>Insecta</taxon>
        <taxon>Pterygota</taxon>
        <taxon>Neoptera</taxon>
        <taxon>Endopterygota</taxon>
        <taxon>Coleoptera</taxon>
        <taxon>Polyphaga</taxon>
        <taxon>Cucujiformia</taxon>
        <taxon>Curculionidae</taxon>
        <taxon>Dryophthorinae</taxon>
        <taxon>Rhynchophorus</taxon>
    </lineage>
</organism>